<dbReference type="InterPro" id="IPR013783">
    <property type="entry name" value="Ig-like_fold"/>
</dbReference>
<keyword evidence="3 7" id="KW-0378">Hydrolase</keyword>
<comment type="subcellular location">
    <subcellularLocation>
        <location evidence="1">Cytoplasm</location>
    </subcellularLocation>
</comment>
<dbReference type="InterPro" id="IPR014756">
    <property type="entry name" value="Ig_E-set"/>
</dbReference>
<dbReference type="Gene3D" id="2.60.40.10">
    <property type="entry name" value="Immunoglobulins"/>
    <property type="match status" value="1"/>
</dbReference>
<dbReference type="Gene3D" id="3.40.50.1820">
    <property type="entry name" value="alpha/beta hydrolase"/>
    <property type="match status" value="1"/>
</dbReference>
<dbReference type="PANTHER" id="PTHR48098">
    <property type="entry name" value="ENTEROCHELIN ESTERASE-RELATED"/>
    <property type="match status" value="1"/>
</dbReference>
<dbReference type="InterPro" id="IPR029058">
    <property type="entry name" value="AB_hydrolase_fold"/>
</dbReference>
<evidence type="ECO:0000259" key="6">
    <source>
        <dbReference type="Pfam" id="PF11806"/>
    </source>
</evidence>
<evidence type="ECO:0000256" key="2">
    <source>
        <dbReference type="ARBA" id="ARBA00022490"/>
    </source>
</evidence>
<dbReference type="Pfam" id="PF00756">
    <property type="entry name" value="Esterase"/>
    <property type="match status" value="1"/>
</dbReference>
<keyword evidence="8" id="KW-1185">Reference proteome</keyword>
<evidence type="ECO:0000256" key="5">
    <source>
        <dbReference type="SAM" id="SignalP"/>
    </source>
</evidence>
<evidence type="ECO:0000256" key="3">
    <source>
        <dbReference type="ARBA" id="ARBA00022801"/>
    </source>
</evidence>
<gene>
    <name evidence="7" type="ORF">ACFOKA_11510</name>
</gene>
<comment type="similarity">
    <text evidence="4">Belongs to the Fes family.</text>
</comment>
<protein>
    <submittedName>
        <fullName evidence="7">Alpha/beta hydrolase-fold protein</fullName>
    </submittedName>
</protein>
<accession>A0ABV7D785</accession>
<evidence type="ECO:0000313" key="7">
    <source>
        <dbReference type="EMBL" id="MFC3052530.1"/>
    </source>
</evidence>
<dbReference type="SUPFAM" id="SSF53474">
    <property type="entry name" value="alpha/beta-Hydrolases"/>
    <property type="match status" value="1"/>
</dbReference>
<evidence type="ECO:0000256" key="1">
    <source>
        <dbReference type="ARBA" id="ARBA00004496"/>
    </source>
</evidence>
<name>A0ABV7D785_9PROT</name>
<organism evidence="7 8">
    <name type="scientific">Kordiimonas pumila</name>
    <dbReference type="NCBI Taxonomy" id="2161677"/>
    <lineage>
        <taxon>Bacteria</taxon>
        <taxon>Pseudomonadati</taxon>
        <taxon>Pseudomonadota</taxon>
        <taxon>Alphaproteobacteria</taxon>
        <taxon>Kordiimonadales</taxon>
        <taxon>Kordiimonadaceae</taxon>
        <taxon>Kordiimonas</taxon>
    </lineage>
</organism>
<feature type="chain" id="PRO_5045258503" evidence="5">
    <location>
        <begin position="24"/>
        <end position="456"/>
    </location>
</feature>
<sequence length="456" mass="51006">MHCIFNRLLHTVFFRLFAITILATGCSAEPAGTEHKTGLPVAGLHTIIDNFLDHKSEAAEAHFWQAVEKNGTPLVTPTKINETGNKTVQMTFLWRGDQDTHSVELLGSKRTADRKDNLMANIAGTHIWFKTVEVPSDAAMTYNFALNTAQFMGTDAYRKHVFANLKHDPFNKNLWHLQESMFKTASIIKGPDAAELYWSIPKGAPEGRLAKHSFQSSIMKVTRGISLYYPPKTNTQDELPIVFIFDGEKYLTDGLANYALDNLINEQKIPPVLAVFVDNTVPTQRAEELPCNPDFTNFLADELLPWVRAEVPATKTSTDIVVAGSSYGGLASTCANLFRPEVFNHVLSQSGSYWWSPPEGSALADGMKESWVSRRYADRGCADTRFYFDAGLFEWGADDKNIGNSTETLYTLLKSKGCETVYRSFPGGHDLLFWRETLPEGLVWLLGNEEKPSFKN</sequence>
<feature type="signal peptide" evidence="5">
    <location>
        <begin position="1"/>
        <end position="23"/>
    </location>
</feature>
<dbReference type="PROSITE" id="PS51257">
    <property type="entry name" value="PROKAR_LIPOPROTEIN"/>
    <property type="match status" value="1"/>
</dbReference>
<comment type="caution">
    <text evidence="7">The sequence shown here is derived from an EMBL/GenBank/DDBJ whole genome shotgun (WGS) entry which is preliminary data.</text>
</comment>
<proteinExistence type="inferred from homology"/>
<dbReference type="InterPro" id="IPR050583">
    <property type="entry name" value="Mycobacterial_A85_antigen"/>
</dbReference>
<dbReference type="PANTHER" id="PTHR48098:SF3">
    <property type="entry name" value="IRON(III) ENTEROBACTIN ESTERASE"/>
    <property type="match status" value="1"/>
</dbReference>
<keyword evidence="5" id="KW-0732">Signal</keyword>
<dbReference type="Pfam" id="PF11806">
    <property type="entry name" value="Enterochelin_N"/>
    <property type="match status" value="1"/>
</dbReference>
<dbReference type="InterPro" id="IPR021764">
    <property type="entry name" value="Enterochelin_esterase_N"/>
</dbReference>
<dbReference type="GO" id="GO:0016787">
    <property type="term" value="F:hydrolase activity"/>
    <property type="evidence" value="ECO:0007669"/>
    <property type="project" value="UniProtKB-KW"/>
</dbReference>
<dbReference type="SUPFAM" id="SSF81296">
    <property type="entry name" value="E set domains"/>
    <property type="match status" value="1"/>
</dbReference>
<reference evidence="8" key="1">
    <citation type="journal article" date="2019" name="Int. J. Syst. Evol. Microbiol.">
        <title>The Global Catalogue of Microorganisms (GCM) 10K type strain sequencing project: providing services to taxonomists for standard genome sequencing and annotation.</title>
        <authorList>
            <consortium name="The Broad Institute Genomics Platform"/>
            <consortium name="The Broad Institute Genome Sequencing Center for Infectious Disease"/>
            <person name="Wu L."/>
            <person name="Ma J."/>
        </authorList>
    </citation>
    <scope>NUCLEOTIDE SEQUENCE [LARGE SCALE GENOMIC DNA]</scope>
    <source>
        <strain evidence="8">KCTC 62164</strain>
    </source>
</reference>
<dbReference type="Proteomes" id="UP001595444">
    <property type="component" value="Unassembled WGS sequence"/>
</dbReference>
<feature type="domain" description="Enterochelin esterase N-terminal" evidence="6">
    <location>
        <begin position="90"/>
        <end position="195"/>
    </location>
</feature>
<dbReference type="EMBL" id="JBHRSL010000010">
    <property type="protein sequence ID" value="MFC3052530.1"/>
    <property type="molecule type" value="Genomic_DNA"/>
</dbReference>
<dbReference type="RefSeq" id="WP_194213807.1">
    <property type="nucleotide sequence ID" value="NZ_CP061205.1"/>
</dbReference>
<keyword evidence="2" id="KW-0963">Cytoplasm</keyword>
<evidence type="ECO:0000313" key="8">
    <source>
        <dbReference type="Proteomes" id="UP001595444"/>
    </source>
</evidence>
<dbReference type="InterPro" id="IPR000801">
    <property type="entry name" value="Esterase-like"/>
</dbReference>
<evidence type="ECO:0000256" key="4">
    <source>
        <dbReference type="ARBA" id="ARBA00024201"/>
    </source>
</evidence>